<dbReference type="Proteomes" id="UP000310108">
    <property type="component" value="Unassembled WGS sequence"/>
</dbReference>
<dbReference type="InterPro" id="IPR011701">
    <property type="entry name" value="MFS"/>
</dbReference>
<feature type="transmembrane region" description="Helical" evidence="5">
    <location>
        <begin position="164"/>
        <end position="182"/>
    </location>
</feature>
<keyword evidence="3 5" id="KW-1133">Transmembrane helix</keyword>
<comment type="subcellular location">
    <subcellularLocation>
        <location evidence="1">Membrane</location>
        <topology evidence="1">Multi-pass membrane protein</topology>
    </subcellularLocation>
</comment>
<evidence type="ECO:0000256" key="2">
    <source>
        <dbReference type="ARBA" id="ARBA00022692"/>
    </source>
</evidence>
<feature type="transmembrane region" description="Helical" evidence="5">
    <location>
        <begin position="235"/>
        <end position="252"/>
    </location>
</feature>
<dbReference type="GO" id="GO:0022857">
    <property type="term" value="F:transmembrane transporter activity"/>
    <property type="evidence" value="ECO:0007669"/>
    <property type="project" value="InterPro"/>
</dbReference>
<evidence type="ECO:0000256" key="1">
    <source>
        <dbReference type="ARBA" id="ARBA00004141"/>
    </source>
</evidence>
<reference evidence="6 7" key="1">
    <citation type="journal article" date="2019" name="PLoS ONE">
        <title>Comparative genome analysis indicates high evolutionary potential of pathogenicity genes in Colletotrichum tanaceti.</title>
        <authorList>
            <person name="Lelwala R.V."/>
            <person name="Korhonen P.K."/>
            <person name="Young N.D."/>
            <person name="Scott J.B."/>
            <person name="Ades P.A."/>
            <person name="Gasser R.B."/>
            <person name="Taylor P.W.J."/>
        </authorList>
    </citation>
    <scope>NUCLEOTIDE SEQUENCE [LARGE SCALE GENOMIC DNA]</scope>
    <source>
        <strain evidence="6">BRIP57314</strain>
    </source>
</reference>
<dbReference type="InterPro" id="IPR042104">
    <property type="entry name" value="PKS_dehydratase_sf"/>
</dbReference>
<keyword evidence="7" id="KW-1185">Reference proteome</keyword>
<keyword evidence="2 5" id="KW-0812">Transmembrane</keyword>
<dbReference type="InterPro" id="IPR036259">
    <property type="entry name" value="MFS_trans_sf"/>
</dbReference>
<protein>
    <submittedName>
        <fullName evidence="6">Putative transporter C3H1.06c</fullName>
    </submittedName>
</protein>
<evidence type="ECO:0000313" key="7">
    <source>
        <dbReference type="Proteomes" id="UP000310108"/>
    </source>
</evidence>
<evidence type="ECO:0000256" key="3">
    <source>
        <dbReference type="ARBA" id="ARBA00022989"/>
    </source>
</evidence>
<dbReference type="SUPFAM" id="SSF103473">
    <property type="entry name" value="MFS general substrate transporter"/>
    <property type="match status" value="1"/>
</dbReference>
<comment type="caution">
    <text evidence="6">The sequence shown here is derived from an EMBL/GenBank/DDBJ whole genome shotgun (WGS) entry which is preliminary data.</text>
</comment>
<proteinExistence type="predicted"/>
<gene>
    <name evidence="6" type="ORF">CTA1_958</name>
</gene>
<dbReference type="AlphaFoldDB" id="A0A4U6XHL1"/>
<evidence type="ECO:0000313" key="6">
    <source>
        <dbReference type="EMBL" id="TKW55295.1"/>
    </source>
</evidence>
<keyword evidence="4 5" id="KW-0472">Membrane</keyword>
<accession>A0A4U6XHL1</accession>
<feature type="transmembrane region" description="Helical" evidence="5">
    <location>
        <begin position="194"/>
        <end position="215"/>
    </location>
</feature>
<dbReference type="EMBL" id="PJEX01000104">
    <property type="protein sequence ID" value="TKW55295.1"/>
    <property type="molecule type" value="Genomic_DNA"/>
</dbReference>
<sequence>MQSDLMSAEFFAAAHGHSMNGYGVVTSSIHADVAYTLGEYMTKKLGSPIKYEHVNIANLKVAKGLVAQIDTSRPQLIRVTASTSNINDGIGVEWHNVGSNGAITESEPFATATVLCGDACEWLRSWSAITHLVESRIETLQDMILSGAIVLMMSAVPLPKRPLYNGFFSAVLGTSSVVGPLLGGAFTSRVSWRWCFYINLPNGGAAMVVIFLALKPTPAAVPGLTIRQQLAKLDLLGELFLFPSLICLLLALQ</sequence>
<evidence type="ECO:0000256" key="4">
    <source>
        <dbReference type="ARBA" id="ARBA00023136"/>
    </source>
</evidence>
<dbReference type="Pfam" id="PF07690">
    <property type="entry name" value="MFS_1"/>
    <property type="match status" value="1"/>
</dbReference>
<dbReference type="GO" id="GO:0005886">
    <property type="term" value="C:plasma membrane"/>
    <property type="evidence" value="ECO:0007669"/>
    <property type="project" value="TreeGrafter"/>
</dbReference>
<name>A0A4U6XHL1_9PEZI</name>
<dbReference type="PANTHER" id="PTHR23501:SF198">
    <property type="entry name" value="AZOLE RESISTANCE PROTEIN 1-RELATED"/>
    <property type="match status" value="1"/>
</dbReference>
<dbReference type="PANTHER" id="PTHR23501">
    <property type="entry name" value="MAJOR FACILITATOR SUPERFAMILY"/>
    <property type="match status" value="1"/>
</dbReference>
<dbReference type="Gene3D" id="3.10.129.110">
    <property type="entry name" value="Polyketide synthase dehydratase"/>
    <property type="match status" value="1"/>
</dbReference>
<dbReference type="STRING" id="1306861.A0A4U6XHL1"/>
<organism evidence="6 7">
    <name type="scientific">Colletotrichum tanaceti</name>
    <dbReference type="NCBI Taxonomy" id="1306861"/>
    <lineage>
        <taxon>Eukaryota</taxon>
        <taxon>Fungi</taxon>
        <taxon>Dikarya</taxon>
        <taxon>Ascomycota</taxon>
        <taxon>Pezizomycotina</taxon>
        <taxon>Sordariomycetes</taxon>
        <taxon>Hypocreomycetidae</taxon>
        <taxon>Glomerellales</taxon>
        <taxon>Glomerellaceae</taxon>
        <taxon>Colletotrichum</taxon>
        <taxon>Colletotrichum destructivum species complex</taxon>
    </lineage>
</organism>
<evidence type="ECO:0000256" key="5">
    <source>
        <dbReference type="SAM" id="Phobius"/>
    </source>
</evidence>